<proteinExistence type="predicted"/>
<dbReference type="InterPro" id="IPR036397">
    <property type="entry name" value="RNaseH_sf"/>
</dbReference>
<dbReference type="InterPro" id="IPR001584">
    <property type="entry name" value="Integrase_cat-core"/>
</dbReference>
<accession>A0A158BWA5</accession>
<feature type="compositionally biased region" description="Basic residues" evidence="1">
    <location>
        <begin position="708"/>
        <end position="722"/>
    </location>
</feature>
<evidence type="ECO:0000313" key="4">
    <source>
        <dbReference type="Proteomes" id="UP000054870"/>
    </source>
</evidence>
<feature type="compositionally biased region" description="Basic and acidic residues" evidence="1">
    <location>
        <begin position="160"/>
        <end position="170"/>
    </location>
</feature>
<evidence type="ECO:0000313" key="3">
    <source>
        <dbReference type="EMBL" id="SAK74382.1"/>
    </source>
</evidence>
<sequence length="753" mass="85822">MDTTYSPPLLAVGMLLRKHSSKTVYRVVTPEGAGKFTVLYDIGKGQHSWPEPIPTDEIQRRMDRQEPDESRLTVEVDDPWALENRPPRPNYDQSRLDRDWELIKPLVTGPNAFRIMSRKHRNGILREHARQNKTSRQTITRLLRKFWQRGLTRFSLMDDKDQCGGKDKPRVFTSAKGGRRPRNNYPGMPLTAPARHILNEAADWLLQDWKHRTYQGALLEYAKKFCVGRTALDASGRDIIIKSTDRRYQPTVRQLQHLIHRWRPLRDVKRSKLGKRRFELIGRAFEGRADQHVTCPGHVVLDATIADVYLLSSFDRISVVGRPTVYLAIDTFSRLIVGIYVGFEPPSWVAAMMLLTNVVTPKVAYCAQFGIFIAADQWPCHHMPTTLFGDKGEMMKVRAGQLLSSEFGIHIENAPSGRPDAKSIVELRFNIIQRPWGAFLPGYVDKEYDERGSRDPRQDAALTLHEFTQIMILAVLRHNAAPISNFPPIPDLVAEGGAPTPLELWSYGIASTGGMLRNDSIETVRRYVLPRDTATVTHKGIEFGKYYYLCPPARDGNWLIKGRDSTWSVEIAFDPSNLDCIYLCEEGRFEKCTKAGTNSRYVECEGASMAERNVLEERQKANLERAKDQAFKLRVIAKDVDDRIVKGGTTKSRAALKEAGLRKPQIYDMRKARDRERAAEREPLTPAEADFIAAFDDDRSSRAERHFSRNPKQRGAIQRRKTSAAQAHKQAAADAVRKSRKSKTLDILKQIRR</sequence>
<gene>
    <name evidence="3" type="ORF">AWB75_04139</name>
</gene>
<comment type="caution">
    <text evidence="3">The sequence shown here is derived from an EMBL/GenBank/DDBJ whole genome shotgun (WGS) entry which is preliminary data.</text>
</comment>
<dbReference type="AlphaFoldDB" id="A0A158BWA5"/>
<evidence type="ECO:0000256" key="1">
    <source>
        <dbReference type="SAM" id="MobiDB-lite"/>
    </source>
</evidence>
<feature type="region of interest" description="Disordered" evidence="1">
    <location>
        <begin position="160"/>
        <end position="187"/>
    </location>
</feature>
<feature type="domain" description="Integrase catalytic" evidence="2">
    <location>
        <begin position="292"/>
        <end position="509"/>
    </location>
</feature>
<protein>
    <submittedName>
        <fullName evidence="3">Integrase catalytic subunit</fullName>
    </submittedName>
</protein>
<dbReference type="EMBL" id="FCOF02000019">
    <property type="protein sequence ID" value="SAK74382.1"/>
    <property type="molecule type" value="Genomic_DNA"/>
</dbReference>
<reference evidence="3" key="1">
    <citation type="submission" date="2016-01" db="EMBL/GenBank/DDBJ databases">
        <authorList>
            <person name="Peeters C."/>
        </authorList>
    </citation>
    <scope>NUCLEOTIDE SEQUENCE [LARGE SCALE GENOMIC DNA]</scope>
    <source>
        <strain evidence="3">LMG 29318</strain>
    </source>
</reference>
<feature type="compositionally biased region" description="Low complexity" evidence="1">
    <location>
        <begin position="724"/>
        <end position="734"/>
    </location>
</feature>
<dbReference type="GO" id="GO:0015074">
    <property type="term" value="P:DNA integration"/>
    <property type="evidence" value="ECO:0007669"/>
    <property type="project" value="InterPro"/>
</dbReference>
<keyword evidence="4" id="KW-1185">Reference proteome</keyword>
<feature type="region of interest" description="Disordered" evidence="1">
    <location>
        <begin position="700"/>
        <end position="753"/>
    </location>
</feature>
<organism evidence="3 4">
    <name type="scientific">Caballeronia catudaia</name>
    <dbReference type="NCBI Taxonomy" id="1777136"/>
    <lineage>
        <taxon>Bacteria</taxon>
        <taxon>Pseudomonadati</taxon>
        <taxon>Pseudomonadota</taxon>
        <taxon>Betaproteobacteria</taxon>
        <taxon>Burkholderiales</taxon>
        <taxon>Burkholderiaceae</taxon>
        <taxon>Caballeronia</taxon>
    </lineage>
</organism>
<dbReference type="OrthoDB" id="5439087at2"/>
<dbReference type="Pfam" id="PF09299">
    <property type="entry name" value="Mu-transpos_C"/>
    <property type="match status" value="1"/>
</dbReference>
<dbReference type="PROSITE" id="PS50994">
    <property type="entry name" value="INTEGRASE"/>
    <property type="match status" value="1"/>
</dbReference>
<dbReference type="Gene3D" id="3.30.420.10">
    <property type="entry name" value="Ribonuclease H-like superfamily/Ribonuclease H"/>
    <property type="match status" value="1"/>
</dbReference>
<name>A0A158BWA5_9BURK</name>
<dbReference type="GO" id="GO:0003676">
    <property type="term" value="F:nucleic acid binding"/>
    <property type="evidence" value="ECO:0007669"/>
    <property type="project" value="InterPro"/>
</dbReference>
<dbReference type="RefSeq" id="WP_061125947.1">
    <property type="nucleotide sequence ID" value="NZ_FCOF02000019.1"/>
</dbReference>
<dbReference type="Proteomes" id="UP000054870">
    <property type="component" value="Unassembled WGS sequence"/>
</dbReference>
<dbReference type="InterPro" id="IPR015378">
    <property type="entry name" value="Transposase-like_Mu_C"/>
</dbReference>
<evidence type="ECO:0000259" key="2">
    <source>
        <dbReference type="PROSITE" id="PS50994"/>
    </source>
</evidence>